<proteinExistence type="predicted"/>
<evidence type="ECO:0000313" key="2">
    <source>
        <dbReference type="Proteomes" id="UP000245695"/>
    </source>
</evidence>
<gene>
    <name evidence="1" type="ORF">FRIFI_1044</name>
</gene>
<reference evidence="1 2" key="1">
    <citation type="submission" date="2014-09" db="EMBL/GenBank/DDBJ databases">
        <authorList>
            <person name="Hornung B.V."/>
        </authorList>
    </citation>
    <scope>NUCLEOTIDE SEQUENCE [LARGE SCALE GENOMIC DNA]</scope>
    <source>
        <strain evidence="1 2">FRIFI</strain>
    </source>
</reference>
<dbReference type="EMBL" id="LN650648">
    <property type="protein sequence ID" value="CEI72584.1"/>
    <property type="molecule type" value="Genomic_DNA"/>
</dbReference>
<dbReference type="Proteomes" id="UP000245695">
    <property type="component" value="Chromosome 1"/>
</dbReference>
<name>A0A2P2BUC5_9FIRM</name>
<dbReference type="AlphaFoldDB" id="A0A2P2BUC5"/>
<accession>A0A2P2BUC5</accession>
<dbReference type="KEGG" id="rhom:FRIFI_1044"/>
<protein>
    <submittedName>
        <fullName evidence="1">Uncharacterized protein</fullName>
    </submittedName>
</protein>
<keyword evidence="2" id="KW-1185">Reference proteome</keyword>
<organism evidence="1 2">
    <name type="scientific">Romboutsia hominis</name>
    <dbReference type="NCBI Taxonomy" id="1507512"/>
    <lineage>
        <taxon>Bacteria</taxon>
        <taxon>Bacillati</taxon>
        <taxon>Bacillota</taxon>
        <taxon>Clostridia</taxon>
        <taxon>Peptostreptococcales</taxon>
        <taxon>Peptostreptococcaceae</taxon>
        <taxon>Romboutsia</taxon>
    </lineage>
</organism>
<evidence type="ECO:0000313" key="1">
    <source>
        <dbReference type="EMBL" id="CEI72584.1"/>
    </source>
</evidence>
<dbReference type="RefSeq" id="WP_166505213.1">
    <property type="nucleotide sequence ID" value="NZ_LN650648.1"/>
</dbReference>
<sequence>MNSIINEFREFVNNNLDYIIYVYANKNGRNQWNCICASMNWIEVALDNISCIQYDEKNINIKCMQVYSYISAIDLIWESIKQLHRVIVSPKGVPFKDDIRVFEKQLELNDNEYFKHLRAIFGAHPVNIKDPSNPTAKYFANWPNEDLFGDYDFVSTLWTADTGEEALDLRIGFKFSQLDEFLNIRYEYLKVLKDKLNEDINRHYIKMRKVKIKSSDDIRVQLNILKSELDIRKTDDYYSEIINKLIGFFNSDRIIASNNPVILRYLEKLQDVINELKHNIQAMIFTELESHSIIHLRYPKELYYNLSKVYNYYNHYDINIDNYNFYIKPIAEFLKEYVDITYDMSYEECSLAINAGLFEYWGKN</sequence>